<dbReference type="Gene3D" id="1.10.3370.10">
    <property type="entry name" value="SecY subunit domain"/>
    <property type="match status" value="1"/>
</dbReference>
<keyword evidence="2" id="KW-1133">Transmembrane helix</keyword>
<comment type="caution">
    <text evidence="4">The sequence shown here is derived from an EMBL/GenBank/DDBJ whole genome shotgun (WGS) entry which is preliminary data.</text>
</comment>
<feature type="transmembrane region" description="Helical" evidence="2">
    <location>
        <begin position="78"/>
        <end position="98"/>
    </location>
</feature>
<dbReference type="Pfam" id="PF10559">
    <property type="entry name" value="Plug_translocon"/>
    <property type="match status" value="1"/>
</dbReference>
<accession>A0A9P8PXA9</accession>
<dbReference type="SUPFAM" id="SSF103491">
    <property type="entry name" value="Preprotein translocase SecY subunit"/>
    <property type="match status" value="1"/>
</dbReference>
<dbReference type="GO" id="GO:0015031">
    <property type="term" value="P:protein transport"/>
    <property type="evidence" value="ECO:0007669"/>
    <property type="project" value="InterPro"/>
</dbReference>
<feature type="transmembrane region" description="Helical" evidence="2">
    <location>
        <begin position="351"/>
        <end position="376"/>
    </location>
</feature>
<comment type="similarity">
    <text evidence="1">Belongs to the SecY/SEC61-alpha family.</text>
</comment>
<sequence>MSGFRLIDLAKPFVPLLPEIEKPYSALSFDDKVVYTIAAGIIYILAQLPVYGTSSITNDPIYWIRPIFGAEKGTLLEFGAFPIISSGLIFQLLASLRVIKVNFQSRTDRELFQTSQKIFSIFQYFLLTNLFLLTGYFGYNLSFYQIIAINLQLVGAGFVFTLISEIIDKGYGFGSGALTFTTVNIAANFVGDFVGISSVHTTRGWERQGALINLISNIRTKPFTNAIVDSFTRSYLPNLTQFYAVAATILGAVYLQNFRIDLPIRSNKVRSVSNVFPIKLLYTGALPLLFSYVVLFYINIVGYAIVNGIFKNDPTHIAVKILGHYVTGGFSGNFVVENFSLLYLFSPSSGLFASLLSPIKTIVFFGTIALSSALFANTWSVNSGSGPKDIAAQFKDQGVSISGRRDVSVSKELARVIPVAAVSGGLALAVLAEAGEVFGANGKAAAAVVAVGSAFSFLEEIASDFQQSGGSQNFGQFFGGAQ</sequence>
<feature type="transmembrane region" description="Helical" evidence="2">
    <location>
        <begin position="242"/>
        <end position="260"/>
    </location>
</feature>
<dbReference type="GO" id="GO:0016020">
    <property type="term" value="C:membrane"/>
    <property type="evidence" value="ECO:0007669"/>
    <property type="project" value="InterPro"/>
</dbReference>
<dbReference type="Proteomes" id="UP000769528">
    <property type="component" value="Unassembled WGS sequence"/>
</dbReference>
<keyword evidence="5" id="KW-1185">Reference proteome</keyword>
<proteinExistence type="inferred from homology"/>
<keyword evidence="2" id="KW-0812">Transmembrane</keyword>
<dbReference type="InterPro" id="IPR002208">
    <property type="entry name" value="SecY/SEC61-alpha"/>
</dbReference>
<gene>
    <name evidence="4" type="ORF">WICMUC_000625</name>
</gene>
<feature type="domain" description="Translocon Sec61/SecY plug" evidence="3">
    <location>
        <begin position="42"/>
        <end position="73"/>
    </location>
</feature>
<protein>
    <recommendedName>
        <fullName evidence="3">Translocon Sec61/SecY plug domain-containing protein</fullName>
    </recommendedName>
</protein>
<keyword evidence="2" id="KW-0472">Membrane</keyword>
<name>A0A9P8PXA9_9ASCO</name>
<feature type="transmembrane region" description="Helical" evidence="2">
    <location>
        <begin position="33"/>
        <end position="52"/>
    </location>
</feature>
<dbReference type="AlphaFoldDB" id="A0A9P8PXA9"/>
<reference evidence="4" key="1">
    <citation type="journal article" date="2021" name="Open Biol.">
        <title>Shared evolutionary footprints suggest mitochondrial oxidative damage underlies multiple complex I losses in fungi.</title>
        <authorList>
            <person name="Schikora-Tamarit M.A."/>
            <person name="Marcet-Houben M."/>
            <person name="Nosek J."/>
            <person name="Gabaldon T."/>
        </authorList>
    </citation>
    <scope>NUCLEOTIDE SEQUENCE</scope>
    <source>
        <strain evidence="4">CBS6341</strain>
    </source>
</reference>
<dbReference type="OrthoDB" id="420669at2759"/>
<evidence type="ECO:0000256" key="2">
    <source>
        <dbReference type="SAM" id="Phobius"/>
    </source>
</evidence>
<dbReference type="PIRSF" id="PIRSF004557">
    <property type="entry name" value="SecY"/>
    <property type="match status" value="1"/>
</dbReference>
<evidence type="ECO:0000313" key="4">
    <source>
        <dbReference type="EMBL" id="KAH3679882.1"/>
    </source>
</evidence>
<evidence type="ECO:0000256" key="1">
    <source>
        <dbReference type="RuleBase" id="RU004349"/>
    </source>
</evidence>
<dbReference type="InterPro" id="IPR023201">
    <property type="entry name" value="SecY_dom_sf"/>
</dbReference>
<feature type="transmembrane region" description="Helical" evidence="2">
    <location>
        <begin position="143"/>
        <end position="163"/>
    </location>
</feature>
<dbReference type="InterPro" id="IPR019561">
    <property type="entry name" value="Translocon_Sec61/SecY_plug_dom"/>
</dbReference>
<feature type="transmembrane region" description="Helical" evidence="2">
    <location>
        <begin position="322"/>
        <end position="345"/>
    </location>
</feature>
<dbReference type="EMBL" id="JAEUBF010000206">
    <property type="protein sequence ID" value="KAH3679882.1"/>
    <property type="molecule type" value="Genomic_DNA"/>
</dbReference>
<evidence type="ECO:0000313" key="5">
    <source>
        <dbReference type="Proteomes" id="UP000769528"/>
    </source>
</evidence>
<dbReference type="PANTHER" id="PTHR10906">
    <property type="entry name" value="SECY/SEC61-ALPHA FAMILY MEMBER"/>
    <property type="match status" value="1"/>
</dbReference>
<dbReference type="Pfam" id="PF00344">
    <property type="entry name" value="SecY"/>
    <property type="match status" value="1"/>
</dbReference>
<reference evidence="4" key="2">
    <citation type="submission" date="2021-01" db="EMBL/GenBank/DDBJ databases">
        <authorList>
            <person name="Schikora-Tamarit M.A."/>
        </authorList>
    </citation>
    <scope>NUCLEOTIDE SEQUENCE</scope>
    <source>
        <strain evidence="4">CBS6341</strain>
    </source>
</reference>
<feature type="transmembrane region" description="Helical" evidence="2">
    <location>
        <begin position="280"/>
        <end position="310"/>
    </location>
</feature>
<feature type="transmembrane region" description="Helical" evidence="2">
    <location>
        <begin position="118"/>
        <end position="137"/>
    </location>
</feature>
<evidence type="ECO:0000259" key="3">
    <source>
        <dbReference type="Pfam" id="PF10559"/>
    </source>
</evidence>
<organism evidence="4 5">
    <name type="scientific">Wickerhamomyces mucosus</name>
    <dbReference type="NCBI Taxonomy" id="1378264"/>
    <lineage>
        <taxon>Eukaryota</taxon>
        <taxon>Fungi</taxon>
        <taxon>Dikarya</taxon>
        <taxon>Ascomycota</taxon>
        <taxon>Saccharomycotina</taxon>
        <taxon>Saccharomycetes</taxon>
        <taxon>Phaffomycetales</taxon>
        <taxon>Wickerhamomycetaceae</taxon>
        <taxon>Wickerhamomyces</taxon>
    </lineage>
</organism>